<organism evidence="6">
    <name type="scientific">Drosophila rhopaloa</name>
    <name type="common">Fruit fly</name>
    <dbReference type="NCBI Taxonomy" id="1041015"/>
    <lineage>
        <taxon>Eukaryota</taxon>
        <taxon>Metazoa</taxon>
        <taxon>Ecdysozoa</taxon>
        <taxon>Arthropoda</taxon>
        <taxon>Hexapoda</taxon>
        <taxon>Insecta</taxon>
        <taxon>Pterygota</taxon>
        <taxon>Neoptera</taxon>
        <taxon>Endopterygota</taxon>
        <taxon>Diptera</taxon>
        <taxon>Brachycera</taxon>
        <taxon>Muscomorpha</taxon>
        <taxon>Ephydroidea</taxon>
        <taxon>Drosophilidae</taxon>
        <taxon>Drosophila</taxon>
        <taxon>Sophophora</taxon>
    </lineage>
</organism>
<dbReference type="RefSeq" id="XP_016970844.1">
    <property type="nucleotide sequence ID" value="XM_017115355.1"/>
</dbReference>
<dbReference type="RefSeq" id="XP_016970844.2">
    <property type="nucleotide sequence ID" value="XM_017115355.2"/>
</dbReference>
<dbReference type="InterPro" id="IPR017996">
    <property type="entry name" value="MRJP/yellow-related"/>
</dbReference>
<reference evidence="6" key="1">
    <citation type="submission" date="2025-08" db="UniProtKB">
        <authorList>
            <consortium name="RefSeq"/>
        </authorList>
    </citation>
    <scope>IDENTIFICATION</scope>
</reference>
<keyword evidence="5" id="KW-0325">Glycoprotein</keyword>
<evidence type="ECO:0000256" key="3">
    <source>
        <dbReference type="ARBA" id="ARBA00022525"/>
    </source>
</evidence>
<gene>
    <name evidence="6" type="primary">LOC108038528</name>
</gene>
<accession>A0A6P4E330</accession>
<keyword evidence="4" id="KW-0732">Signal</keyword>
<evidence type="ECO:0000256" key="1">
    <source>
        <dbReference type="ARBA" id="ARBA00004613"/>
    </source>
</evidence>
<protein>
    <submittedName>
        <fullName evidence="6">Protein yellow</fullName>
    </submittedName>
</protein>
<evidence type="ECO:0000256" key="5">
    <source>
        <dbReference type="ARBA" id="ARBA00023180"/>
    </source>
</evidence>
<dbReference type="AlphaFoldDB" id="A0A6P4E330"/>
<sequence length="424" mass="46980">MELSLGRSSLSAMIAILLGLICVVGGQRLVLKELHTLHQWTNLSLGDHPTKDNRFLPVDVDIEYGDEGRHRTFLTIPRLGMATPFTLATVFDDDNEVVENPRLVAYPNAEWHVPPNNCSGITSAIRTYIDECWRLWVVDSGQVNSIQLCPPQILTFDLISDELIQRHSLPPDAYTPSVSIFTALVVDLAQSGTPNRCVGGTAYIADAWGYGLIVFDSLSGRSWRIEHESMRPVDLVGTRLARSSNSQAGIFTVSLSPSEVEERFLYFHTLNAFNEVRVSLSLVNNETIWKTTNASQIKEHFHILGTRGIQCESEVMDQSGNLFCSLISLGALIKWKESSNYTADDLRVVAYNPHKIKFVTGLKINRNSKGEEELWALSSQPKLFVGGALAENEVKFQIIGCRTADLLANTPCTVGATETTPTKD</sequence>
<dbReference type="GO" id="GO:0005576">
    <property type="term" value="C:extracellular region"/>
    <property type="evidence" value="ECO:0007669"/>
    <property type="project" value="UniProtKB-SubCell"/>
</dbReference>
<dbReference type="PANTHER" id="PTHR10009:SF7">
    <property type="entry name" value="GH10609P-RELATED"/>
    <property type="match status" value="1"/>
</dbReference>
<keyword evidence="3" id="KW-0964">Secreted</keyword>
<dbReference type="InterPro" id="IPR011042">
    <property type="entry name" value="6-blade_b-propeller_TolB-like"/>
</dbReference>
<evidence type="ECO:0000256" key="2">
    <source>
        <dbReference type="ARBA" id="ARBA00009127"/>
    </source>
</evidence>
<dbReference type="PANTHER" id="PTHR10009">
    <property type="entry name" value="PROTEIN YELLOW-RELATED"/>
    <property type="match status" value="1"/>
</dbReference>
<dbReference type="Gene3D" id="2.120.10.30">
    <property type="entry name" value="TolB, C-terminal domain"/>
    <property type="match status" value="1"/>
</dbReference>
<name>A0A6P4E330_DRORH</name>
<dbReference type="OrthoDB" id="8184345at2759"/>
<comment type="similarity">
    <text evidence="2">Belongs to the major royal jelly protein family.</text>
</comment>
<comment type="subcellular location">
    <subcellularLocation>
        <location evidence="1">Secreted</location>
    </subcellularLocation>
</comment>
<dbReference type="Pfam" id="PF03022">
    <property type="entry name" value="MRJP"/>
    <property type="match status" value="1"/>
</dbReference>
<evidence type="ECO:0000256" key="4">
    <source>
        <dbReference type="ARBA" id="ARBA00022729"/>
    </source>
</evidence>
<proteinExistence type="inferred from homology"/>
<evidence type="ECO:0000313" key="6">
    <source>
        <dbReference type="RefSeq" id="XP_016970844.1"/>
    </source>
</evidence>